<dbReference type="PANTHER" id="PTHR42734:SF17">
    <property type="entry name" value="METAL TRANSPORT SYSTEM ATP-BINDING PROTEIN TM_0124-RELATED"/>
    <property type="match status" value="1"/>
</dbReference>
<dbReference type="SMART" id="SM00382">
    <property type="entry name" value="AAA"/>
    <property type="match status" value="1"/>
</dbReference>
<keyword evidence="7" id="KW-1185">Reference proteome</keyword>
<dbReference type="InterPro" id="IPR027417">
    <property type="entry name" value="P-loop_NTPase"/>
</dbReference>
<proteinExistence type="inferred from homology"/>
<keyword evidence="4 6" id="KW-0067">ATP-binding</keyword>
<organism evidence="6 7">
    <name type="scientific">Methylomarinum roseum</name>
    <dbReference type="NCBI Taxonomy" id="3067653"/>
    <lineage>
        <taxon>Bacteria</taxon>
        <taxon>Pseudomonadati</taxon>
        <taxon>Pseudomonadota</taxon>
        <taxon>Gammaproteobacteria</taxon>
        <taxon>Methylococcales</taxon>
        <taxon>Methylococcaceae</taxon>
        <taxon>Methylomarinum</taxon>
    </lineage>
</organism>
<evidence type="ECO:0000256" key="4">
    <source>
        <dbReference type="ARBA" id="ARBA00022840"/>
    </source>
</evidence>
<evidence type="ECO:0000259" key="5">
    <source>
        <dbReference type="PROSITE" id="PS50893"/>
    </source>
</evidence>
<evidence type="ECO:0000313" key="6">
    <source>
        <dbReference type="EMBL" id="XBS19596.1"/>
    </source>
</evidence>
<sequence>MTDENAVLTVSHLDVAYDGAGVISDLSFSVDKRDILVVLGPNGAGKTTLLRALQNLLPYHGTITWQARKIGYLPPQEFLQRQNLPPLTIDEFYAFKNPAEGDVSEILSQVGLDESLLSHQFGELSTGQFQRMMIGWALLDKPDVLILDEPTSGIDVGGEETIYSLLHQFWRNQELTILLVSHDLNIVWEYATQVICLNKQQMCMGKPEEVLTPEQLKALYGTGIKFYRHQHR</sequence>
<keyword evidence="3" id="KW-0547">Nucleotide-binding</keyword>
<evidence type="ECO:0000256" key="1">
    <source>
        <dbReference type="ARBA" id="ARBA00005417"/>
    </source>
</evidence>
<dbReference type="GO" id="GO:0016887">
    <property type="term" value="F:ATP hydrolysis activity"/>
    <property type="evidence" value="ECO:0007669"/>
    <property type="project" value="InterPro"/>
</dbReference>
<dbReference type="Proteomes" id="UP001225378">
    <property type="component" value="Chromosome"/>
</dbReference>
<dbReference type="GO" id="GO:0005524">
    <property type="term" value="F:ATP binding"/>
    <property type="evidence" value="ECO:0007669"/>
    <property type="project" value="UniProtKB-KW"/>
</dbReference>
<protein>
    <submittedName>
        <fullName evidence="6">Metal ABC transporter ATP-binding protein</fullName>
    </submittedName>
</protein>
<dbReference type="InterPro" id="IPR050153">
    <property type="entry name" value="Metal_Ion_Import_ABC"/>
</dbReference>
<dbReference type="KEGG" id="mech:Q9L42_014690"/>
<evidence type="ECO:0000313" key="7">
    <source>
        <dbReference type="Proteomes" id="UP001225378"/>
    </source>
</evidence>
<gene>
    <name evidence="6" type="ORF">Q9L42_014690</name>
</gene>
<dbReference type="PROSITE" id="PS50893">
    <property type="entry name" value="ABC_TRANSPORTER_2"/>
    <property type="match status" value="1"/>
</dbReference>
<dbReference type="EMBL" id="CP157743">
    <property type="protein sequence ID" value="XBS19596.1"/>
    <property type="molecule type" value="Genomic_DNA"/>
</dbReference>
<dbReference type="RefSeq" id="WP_305907658.1">
    <property type="nucleotide sequence ID" value="NZ_CP157743.1"/>
</dbReference>
<name>A0AAU7NSK6_9GAMM</name>
<dbReference type="SUPFAM" id="SSF52540">
    <property type="entry name" value="P-loop containing nucleoside triphosphate hydrolases"/>
    <property type="match status" value="1"/>
</dbReference>
<keyword evidence="2" id="KW-0813">Transport</keyword>
<dbReference type="Pfam" id="PF00005">
    <property type="entry name" value="ABC_tran"/>
    <property type="match status" value="1"/>
</dbReference>
<dbReference type="InterPro" id="IPR003593">
    <property type="entry name" value="AAA+_ATPase"/>
</dbReference>
<dbReference type="PANTHER" id="PTHR42734">
    <property type="entry name" value="METAL TRANSPORT SYSTEM ATP-BINDING PROTEIN TM_0124-RELATED"/>
    <property type="match status" value="1"/>
</dbReference>
<dbReference type="InterPro" id="IPR003439">
    <property type="entry name" value="ABC_transporter-like_ATP-bd"/>
</dbReference>
<feature type="domain" description="ABC transporter" evidence="5">
    <location>
        <begin position="8"/>
        <end position="224"/>
    </location>
</feature>
<evidence type="ECO:0000256" key="3">
    <source>
        <dbReference type="ARBA" id="ARBA00022741"/>
    </source>
</evidence>
<dbReference type="Gene3D" id="3.40.50.300">
    <property type="entry name" value="P-loop containing nucleotide triphosphate hydrolases"/>
    <property type="match status" value="1"/>
</dbReference>
<evidence type="ECO:0000256" key="2">
    <source>
        <dbReference type="ARBA" id="ARBA00022448"/>
    </source>
</evidence>
<accession>A0AAU7NSK6</accession>
<dbReference type="AlphaFoldDB" id="A0AAU7NSK6"/>
<comment type="similarity">
    <text evidence="1">Belongs to the ABC transporter superfamily.</text>
</comment>
<reference evidence="6 7" key="1">
    <citation type="journal article" date="2024" name="Microbiology">
        <title>Methylomarinum rosea sp. nov., a novel halophilic methanotrophic bacterium from the hypersaline Lake Elton.</title>
        <authorList>
            <person name="Suleimanov R.Z."/>
            <person name="Oshkin I.Y."/>
            <person name="Danilova O.V."/>
            <person name="Suzina N.E."/>
            <person name="Dedysh S.N."/>
        </authorList>
    </citation>
    <scope>NUCLEOTIDE SEQUENCE [LARGE SCALE GENOMIC DNA]</scope>
    <source>
        <strain evidence="6 7">Ch1-1</strain>
    </source>
</reference>